<keyword evidence="10" id="KW-1185">Reference proteome</keyword>
<dbReference type="STRING" id="1184267.A11Q_2247"/>
<dbReference type="Pfam" id="PF00351">
    <property type="entry name" value="Biopterin_H"/>
    <property type="match status" value="2"/>
</dbReference>
<dbReference type="CDD" id="cd00361">
    <property type="entry name" value="arom_aa_hydroxylase"/>
    <property type="match status" value="1"/>
</dbReference>
<dbReference type="EMBL" id="CP003537">
    <property type="protein sequence ID" value="AGH96463.1"/>
    <property type="molecule type" value="Genomic_DNA"/>
</dbReference>
<feature type="binding site" evidence="7">
    <location>
        <position position="121"/>
    </location>
    <ligand>
        <name>Fe cation</name>
        <dbReference type="ChEBI" id="CHEBI:24875"/>
    </ligand>
</feature>
<gene>
    <name evidence="9" type="ORF">A11Q_2247</name>
</gene>
<sequence>MERLPSHLQKYIVKQDYEKYTALDHAVWRYILRQLKSYLSVHAHASYLEGLEKTGIDIEQIPRIENISAHLEKFGWRALPVSGFIPPAAFMELQSLSVLPIASDMRSLDHLLYTPAPDIVHEAAGHAPIIADPEYAEYLKQYAQVAKKAIISKEDLELYEAIRELSDVKENPASTPEEIKASDEKLVRVSKSISFTSEASELSRMNWWTAEYGLIGDIKKPKIFGAGLLSSVGESQWCLSDNVKKIPLSLACIHQSYDITEPQPQLYVARDFKHLSEVLEELSETMAYKLGGRQGLDKAVQAESVNTVELNTGLQISGTLKKYLTDAKGQPAYLQFVGPTQLCFADREIEGHANTYHKDGYGTPVGNILNFSLESLQIGQIASLNYESGVQVSGRLTQIQKVSETSKAVVLSFENATAQFKDEILFRPEWGIYDIVLGEDVSSVFGGPADRVAYGEFDDFVAKRVPPPQYSENQKKLFSFYQKLRDLRADFKKSGSISASTLQEQFQTFKAHSANEWLLFVELLEMAIKAGLAEDDFKNHLQSLAAQNTKHRPLIEEGIKLAYEKF</sequence>
<dbReference type="OrthoDB" id="5287525at2"/>
<keyword evidence="5 7" id="KW-0408">Iron</keyword>
<evidence type="ECO:0000256" key="4">
    <source>
        <dbReference type="ARBA" id="ARBA00023002"/>
    </source>
</evidence>
<dbReference type="GO" id="GO:0009072">
    <property type="term" value="P:aromatic amino acid metabolic process"/>
    <property type="evidence" value="ECO:0007669"/>
    <property type="project" value="InterPro"/>
</dbReference>
<dbReference type="GO" id="GO:0005506">
    <property type="term" value="F:iron ion binding"/>
    <property type="evidence" value="ECO:0007669"/>
    <property type="project" value="InterPro"/>
</dbReference>
<dbReference type="InterPro" id="IPR001273">
    <property type="entry name" value="ArAA_hydroxylase"/>
</dbReference>
<protein>
    <submittedName>
        <fullName evidence="9">Phenylalanine 4-monooxygenase</fullName>
    </submittedName>
</protein>
<dbReference type="Proteomes" id="UP000012040">
    <property type="component" value="Chromosome"/>
</dbReference>
<dbReference type="InterPro" id="IPR036951">
    <property type="entry name" value="ArAA_hydroxylase_sf"/>
</dbReference>
<feature type="domain" description="Biopterin-dependent aromatic amino acid hydroxylase family profile" evidence="8">
    <location>
        <begin position="1"/>
        <end position="332"/>
    </location>
</feature>
<dbReference type="NCBIfam" id="NF010657">
    <property type="entry name" value="PRK14056.1"/>
    <property type="match status" value="1"/>
</dbReference>
<reference evidence="9 10" key="1">
    <citation type="journal article" date="2013" name="ISME J.">
        <title>By their genes ye shall know them: genomic signatures of predatory bacteria.</title>
        <authorList>
            <person name="Pasternak Z."/>
            <person name="Pietrokovski S."/>
            <person name="Rotem O."/>
            <person name="Gophna U."/>
            <person name="Lurie-Weinberger M.N."/>
            <person name="Jurkevitch E."/>
        </authorList>
    </citation>
    <scope>NUCLEOTIDE SEQUENCE [LARGE SCALE GENOMIC DNA]</scope>
    <source>
        <strain evidence="9 10">JSS</strain>
    </source>
</reference>
<dbReference type="AlphaFoldDB" id="M4VB84"/>
<comment type="cofactor">
    <cofactor evidence="1 7">
        <name>Fe(2+)</name>
        <dbReference type="ChEBI" id="CHEBI:29033"/>
    </cofactor>
</comment>
<dbReference type="PANTHER" id="PTHR11473">
    <property type="entry name" value="AROMATIC AMINO ACID HYDROXYLASE"/>
    <property type="match status" value="1"/>
</dbReference>
<dbReference type="InterPro" id="IPR036329">
    <property type="entry name" value="Aro-AA_hydroxylase_C_sf"/>
</dbReference>
<keyword evidence="4" id="KW-0560">Oxidoreductase</keyword>
<dbReference type="Gene3D" id="1.10.800.10">
    <property type="entry name" value="Aromatic amino acid hydroxylase"/>
    <property type="match status" value="1"/>
</dbReference>
<feature type="binding site" evidence="7">
    <location>
        <position position="126"/>
    </location>
    <ligand>
        <name>Fe cation</name>
        <dbReference type="ChEBI" id="CHEBI:24875"/>
    </ligand>
</feature>
<accession>M4VB84</accession>
<evidence type="ECO:0000256" key="7">
    <source>
        <dbReference type="PIRSR" id="PIRSR601273-2"/>
    </source>
</evidence>
<dbReference type="HOGENOM" id="CLU_034458_0_0_7"/>
<dbReference type="KEGG" id="bex:A11Q_2247"/>
<organism evidence="9 10">
    <name type="scientific">Pseudobdellovibrio exovorus JSS</name>
    <dbReference type="NCBI Taxonomy" id="1184267"/>
    <lineage>
        <taxon>Bacteria</taxon>
        <taxon>Pseudomonadati</taxon>
        <taxon>Bdellovibrionota</taxon>
        <taxon>Bdellovibrionia</taxon>
        <taxon>Bdellovibrionales</taxon>
        <taxon>Pseudobdellovibrionaceae</taxon>
        <taxon>Pseudobdellovibrio</taxon>
    </lineage>
</organism>
<feature type="binding site" evidence="7">
    <location>
        <position position="211"/>
    </location>
    <ligand>
        <name>Fe cation</name>
        <dbReference type="ChEBI" id="CHEBI:24875"/>
    </ligand>
</feature>
<dbReference type="eggNOG" id="COG3186">
    <property type="taxonomic scope" value="Bacteria"/>
</dbReference>
<evidence type="ECO:0000256" key="1">
    <source>
        <dbReference type="ARBA" id="ARBA00001954"/>
    </source>
</evidence>
<evidence type="ECO:0000256" key="2">
    <source>
        <dbReference type="ARBA" id="ARBA00009712"/>
    </source>
</evidence>
<dbReference type="InterPro" id="IPR019774">
    <property type="entry name" value="Aromatic-AA_hydroxylase_C"/>
</dbReference>
<dbReference type="PROSITE" id="PS51410">
    <property type="entry name" value="BH4_AAA_HYDROXYL_2"/>
    <property type="match status" value="1"/>
</dbReference>
<name>M4VB84_9BACT</name>
<evidence type="ECO:0000256" key="6">
    <source>
        <dbReference type="ARBA" id="ARBA00023033"/>
    </source>
</evidence>
<keyword evidence="6 9" id="KW-0503">Monooxygenase</keyword>
<dbReference type="SUPFAM" id="SSF56534">
    <property type="entry name" value="Aromatic aminoacid monoxygenases, catalytic and oligomerization domains"/>
    <property type="match status" value="1"/>
</dbReference>
<evidence type="ECO:0000313" key="10">
    <source>
        <dbReference type="Proteomes" id="UP000012040"/>
    </source>
</evidence>
<evidence type="ECO:0000256" key="3">
    <source>
        <dbReference type="ARBA" id="ARBA00022723"/>
    </source>
</evidence>
<evidence type="ECO:0000256" key="5">
    <source>
        <dbReference type="ARBA" id="ARBA00023004"/>
    </source>
</evidence>
<dbReference type="PATRIC" id="fig|1184267.3.peg.2277"/>
<proteinExistence type="inferred from homology"/>
<keyword evidence="3 7" id="KW-0479">Metal-binding</keyword>
<comment type="similarity">
    <text evidence="2">Belongs to the biopterin-dependent aromatic amino acid hydroxylase family.</text>
</comment>
<dbReference type="PANTHER" id="PTHR11473:SF24">
    <property type="entry name" value="PHENYLALANINE-4-HYDROXYLASE"/>
    <property type="match status" value="1"/>
</dbReference>
<evidence type="ECO:0000313" key="9">
    <source>
        <dbReference type="EMBL" id="AGH96463.1"/>
    </source>
</evidence>
<evidence type="ECO:0000259" key="8">
    <source>
        <dbReference type="PROSITE" id="PS51410"/>
    </source>
</evidence>
<dbReference type="GO" id="GO:0016714">
    <property type="term" value="F:oxidoreductase activity, acting on paired donors, with incorporation or reduction of molecular oxygen, reduced pteridine as one donor, and incorporation of one atom of oxygen"/>
    <property type="evidence" value="ECO:0007669"/>
    <property type="project" value="InterPro"/>
</dbReference>